<dbReference type="GeneID" id="101851264"/>
<dbReference type="PANTHER" id="PTHR31716">
    <property type="entry name" value="PROTEIN FMC1 HOMOLOG"/>
    <property type="match status" value="1"/>
</dbReference>
<evidence type="ECO:0000256" key="2">
    <source>
        <dbReference type="ARBA" id="ARBA00013846"/>
    </source>
</evidence>
<dbReference type="InterPro" id="IPR037667">
    <property type="entry name" value="FMC1_homologue"/>
</dbReference>
<keyword evidence="3" id="KW-1185">Reference proteome</keyword>
<dbReference type="CDD" id="cd20271">
    <property type="entry name" value="Complex1_LYR_FMC1"/>
    <property type="match status" value="1"/>
</dbReference>
<dbReference type="Proteomes" id="UP000694888">
    <property type="component" value="Unplaced"/>
</dbReference>
<gene>
    <name evidence="4" type="primary">LOC101851264</name>
</gene>
<accession>A0ABM0JN61</accession>
<comment type="similarity">
    <text evidence="1">Belongs to the FMC1 family.</text>
</comment>
<evidence type="ECO:0000313" key="4">
    <source>
        <dbReference type="RefSeq" id="XP_005097606.1"/>
    </source>
</evidence>
<organism evidence="3 4">
    <name type="scientific">Aplysia californica</name>
    <name type="common">California sea hare</name>
    <dbReference type="NCBI Taxonomy" id="6500"/>
    <lineage>
        <taxon>Eukaryota</taxon>
        <taxon>Metazoa</taxon>
        <taxon>Spiralia</taxon>
        <taxon>Lophotrochozoa</taxon>
        <taxon>Mollusca</taxon>
        <taxon>Gastropoda</taxon>
        <taxon>Heterobranchia</taxon>
        <taxon>Euthyneura</taxon>
        <taxon>Tectipleura</taxon>
        <taxon>Aplysiida</taxon>
        <taxon>Aplysioidea</taxon>
        <taxon>Aplysiidae</taxon>
        <taxon>Aplysia</taxon>
    </lineage>
</organism>
<protein>
    <recommendedName>
        <fullName evidence="2">Protein FMC1 homolog</fullName>
    </recommendedName>
</protein>
<name>A0ABM0JN61_APLCA</name>
<evidence type="ECO:0000313" key="3">
    <source>
        <dbReference type="Proteomes" id="UP000694888"/>
    </source>
</evidence>
<sequence>MASSASRVLRSLAKELGRVYRKEKLQDVPAYAYLHEQMKNFEVTDEKICRAHNEVQHVAETYLCYLESLRKQEELSQQYKGRGERSVESSAEIVGLKLPKLFSEDAPADKPDP</sequence>
<proteinExistence type="inferred from homology"/>
<reference evidence="4" key="1">
    <citation type="submission" date="2025-08" db="UniProtKB">
        <authorList>
            <consortium name="RefSeq"/>
        </authorList>
    </citation>
    <scope>IDENTIFICATION</scope>
</reference>
<dbReference type="PANTHER" id="PTHR31716:SF1">
    <property type="entry name" value="PROTEIN FMC1 HOMOLOG"/>
    <property type="match status" value="1"/>
</dbReference>
<dbReference type="RefSeq" id="XP_005097606.1">
    <property type="nucleotide sequence ID" value="XM_005097549.3"/>
</dbReference>
<evidence type="ECO:0000256" key="1">
    <source>
        <dbReference type="ARBA" id="ARBA00009058"/>
    </source>
</evidence>